<sequence>MGSFVFKWEHPASEVYVTGTFDGWKKTEKLEKVDQHFEKLVQLEDASKKIYYKFVVDGNWVTDHTAPKETDESGNENNVLTPERIVKEAPATSAIMNSVGPDSTTVALAAGAPLEKEKKPEGLPGTFPETPAADLNKEFSINPLPAAPGAVNPVQLAPGEKIPDTLAAESTTSNVKLDPESYEKSDTLPGGVATFSSVAPDATTVGLAAGAPIETKVPEVVKESQEKAHVDPEASAVPEEVKDKAAVESELLDRVKEAPSTAEGTAGKGTEKTEGTVTAGEAAASVAAAATALGGAAVVGAVAAKDTVAEQATAAASAAQASATQAATNLPDSVKEKLPESVQSAIGTTAKETKIEETAPAVPTEVKESIAESGQSPEAAASTAAVEDKKVMENELLKEVKPVAAVGEEAKPESKVEAVKADASAAVDKAVENVEKTVGAPTTETEPTPAAANGAQTTLAEPVTPAKDAASPSKPTESPATGEKKKKNRLSAFFGKLKGKKSKE</sequence>
<dbReference type="GO" id="GO:0005634">
    <property type="term" value="C:nucleus"/>
    <property type="evidence" value="ECO:0007669"/>
    <property type="project" value="TreeGrafter"/>
</dbReference>
<comment type="similarity">
    <text evidence="1">Belongs to the CRP1/MDG1 family.</text>
</comment>
<evidence type="ECO:0000313" key="5">
    <source>
        <dbReference type="Proteomes" id="UP000829685"/>
    </source>
</evidence>
<organism evidence="4 5">
    <name type="scientific">Neoarthrinium moseri</name>
    <dbReference type="NCBI Taxonomy" id="1658444"/>
    <lineage>
        <taxon>Eukaryota</taxon>
        <taxon>Fungi</taxon>
        <taxon>Dikarya</taxon>
        <taxon>Ascomycota</taxon>
        <taxon>Pezizomycotina</taxon>
        <taxon>Sordariomycetes</taxon>
        <taxon>Xylariomycetidae</taxon>
        <taxon>Amphisphaeriales</taxon>
        <taxon>Apiosporaceae</taxon>
        <taxon>Neoarthrinium</taxon>
    </lineage>
</organism>
<dbReference type="AlphaFoldDB" id="A0A9P9WUB9"/>
<dbReference type="InterPro" id="IPR014756">
    <property type="entry name" value="Ig_E-set"/>
</dbReference>
<feature type="compositionally biased region" description="Basic and acidic residues" evidence="2">
    <location>
        <begin position="220"/>
        <end position="232"/>
    </location>
</feature>
<dbReference type="GO" id="GO:0005737">
    <property type="term" value="C:cytoplasm"/>
    <property type="evidence" value="ECO:0007669"/>
    <property type="project" value="TreeGrafter"/>
</dbReference>
<comment type="caution">
    <text evidence="4">The sequence shown here is derived from an EMBL/GenBank/DDBJ whole genome shotgun (WGS) entry which is preliminary data.</text>
</comment>
<dbReference type="InterPro" id="IPR032640">
    <property type="entry name" value="AMPK1_CBM"/>
</dbReference>
<dbReference type="CDD" id="cd02859">
    <property type="entry name" value="E_set_AMPKbeta_like_N"/>
    <property type="match status" value="1"/>
</dbReference>
<evidence type="ECO:0000313" key="4">
    <source>
        <dbReference type="EMBL" id="KAI1879167.1"/>
    </source>
</evidence>
<feature type="compositionally biased region" description="Basic and acidic residues" evidence="2">
    <location>
        <begin position="177"/>
        <end position="186"/>
    </location>
</feature>
<dbReference type="SUPFAM" id="SSF81296">
    <property type="entry name" value="E set domains"/>
    <property type="match status" value="1"/>
</dbReference>
<feature type="domain" description="AMP-activated protein kinase glycogen-binding" evidence="3">
    <location>
        <begin position="4"/>
        <end position="81"/>
    </location>
</feature>
<evidence type="ECO:0000259" key="3">
    <source>
        <dbReference type="Pfam" id="PF16561"/>
    </source>
</evidence>
<dbReference type="EMBL" id="JAFIMR010000004">
    <property type="protein sequence ID" value="KAI1879167.1"/>
    <property type="molecule type" value="Genomic_DNA"/>
</dbReference>
<dbReference type="InterPro" id="IPR050827">
    <property type="entry name" value="CRP1_MDG1_kinase"/>
</dbReference>
<protein>
    <recommendedName>
        <fullName evidence="3">AMP-activated protein kinase glycogen-binding domain-containing protein</fullName>
    </recommendedName>
</protein>
<dbReference type="InterPro" id="IPR013783">
    <property type="entry name" value="Ig-like_fold"/>
</dbReference>
<feature type="region of interest" description="Disordered" evidence="2">
    <location>
        <begin position="220"/>
        <end position="276"/>
    </location>
</feature>
<feature type="compositionally biased region" description="Basic and acidic residues" evidence="2">
    <location>
        <begin position="239"/>
        <end position="257"/>
    </location>
</feature>
<gene>
    <name evidence="4" type="ORF">JX265_002121</name>
</gene>
<feature type="compositionally biased region" description="Low complexity" evidence="2">
    <location>
        <begin position="440"/>
        <end position="452"/>
    </location>
</feature>
<reference evidence="4" key="1">
    <citation type="submission" date="2021-03" db="EMBL/GenBank/DDBJ databases">
        <title>Revisited historic fungal species revealed as producer of novel bioactive compounds through whole genome sequencing and comparative genomics.</title>
        <authorList>
            <person name="Vignolle G.A."/>
            <person name="Hochenegger N."/>
            <person name="Mach R.L."/>
            <person name="Mach-Aigner A.R."/>
            <person name="Javad Rahimi M."/>
            <person name="Salim K.A."/>
            <person name="Chan C.M."/>
            <person name="Lim L.B.L."/>
            <person name="Cai F."/>
            <person name="Druzhinina I.S."/>
            <person name="U'Ren J.M."/>
            <person name="Derntl C."/>
        </authorList>
    </citation>
    <scope>NUCLEOTIDE SEQUENCE</scope>
    <source>
        <strain evidence="4">TUCIM 5799</strain>
    </source>
</reference>
<dbReference type="PANTHER" id="PTHR10343:SF81">
    <property type="entry name" value="CRUCIFORM DNA-RECOGNIZING PROTEIN 1-RELATED"/>
    <property type="match status" value="1"/>
</dbReference>
<name>A0A9P9WUB9_9PEZI</name>
<dbReference type="PANTHER" id="PTHR10343">
    <property type="entry name" value="5'-AMP-ACTIVATED PROTEIN KINASE , BETA SUBUNIT"/>
    <property type="match status" value="1"/>
</dbReference>
<dbReference type="Pfam" id="PF16561">
    <property type="entry name" value="AMPK1_CBM"/>
    <property type="match status" value="1"/>
</dbReference>
<proteinExistence type="inferred from homology"/>
<feature type="region of interest" description="Disordered" evidence="2">
    <location>
        <begin position="434"/>
        <end position="504"/>
    </location>
</feature>
<dbReference type="GO" id="GO:0007165">
    <property type="term" value="P:signal transduction"/>
    <property type="evidence" value="ECO:0007669"/>
    <property type="project" value="TreeGrafter"/>
</dbReference>
<feature type="region of interest" description="Disordered" evidence="2">
    <location>
        <begin position="352"/>
        <end position="387"/>
    </location>
</feature>
<dbReference type="GO" id="GO:0031588">
    <property type="term" value="C:nucleotide-activated protein kinase complex"/>
    <property type="evidence" value="ECO:0007669"/>
    <property type="project" value="TreeGrafter"/>
</dbReference>
<dbReference type="Gene3D" id="2.60.40.10">
    <property type="entry name" value="Immunoglobulins"/>
    <property type="match status" value="1"/>
</dbReference>
<dbReference type="Proteomes" id="UP000829685">
    <property type="component" value="Unassembled WGS sequence"/>
</dbReference>
<dbReference type="GO" id="GO:0019901">
    <property type="term" value="F:protein kinase binding"/>
    <property type="evidence" value="ECO:0007669"/>
    <property type="project" value="TreeGrafter"/>
</dbReference>
<feature type="region of interest" description="Disordered" evidence="2">
    <location>
        <begin position="164"/>
        <end position="188"/>
    </location>
</feature>
<accession>A0A9P9WUB9</accession>
<evidence type="ECO:0000256" key="1">
    <source>
        <dbReference type="ARBA" id="ARBA00038216"/>
    </source>
</evidence>
<evidence type="ECO:0000256" key="2">
    <source>
        <dbReference type="SAM" id="MobiDB-lite"/>
    </source>
</evidence>
<keyword evidence="5" id="KW-1185">Reference proteome</keyword>